<dbReference type="KEGG" id="pamo:BAR1_02655"/>
<dbReference type="EMBL" id="CP032125">
    <property type="protein sequence ID" value="AXX96921.1"/>
    <property type="molecule type" value="Genomic_DNA"/>
</dbReference>
<dbReference type="InterPro" id="IPR050445">
    <property type="entry name" value="Bact_polysacc_biosynth/exp"/>
</dbReference>
<reference evidence="4 5" key="1">
    <citation type="submission" date="2018-09" db="EMBL/GenBank/DDBJ databases">
        <title>Profundibacter amoris BAR1 gen. nov., sp. nov., a new member of the Roseobacter clade isolated at Lokis Castle Vent Field on the Arctic Mid-Oceanic Ridge.</title>
        <authorList>
            <person name="Le Moine Bauer S."/>
            <person name="Sjoeberg A.G."/>
            <person name="L'Haridon S."/>
            <person name="Stokke R."/>
            <person name="Roalkvam I."/>
            <person name="Steen I.H."/>
            <person name="Dahle H."/>
        </authorList>
    </citation>
    <scope>NUCLEOTIDE SEQUENCE [LARGE SCALE GENOMIC DNA]</scope>
    <source>
        <strain evidence="4 5">BAR1</strain>
    </source>
</reference>
<protein>
    <submittedName>
        <fullName evidence="4">Capsule biosynthesis protein</fullName>
    </submittedName>
</protein>
<dbReference type="RefSeq" id="WP_118941579.1">
    <property type="nucleotide sequence ID" value="NZ_CP032125.1"/>
</dbReference>
<evidence type="ECO:0000256" key="2">
    <source>
        <dbReference type="SAM" id="MobiDB-lite"/>
    </source>
</evidence>
<dbReference type="AlphaFoldDB" id="A0A347UDJ3"/>
<feature type="compositionally biased region" description="Basic residues" evidence="2">
    <location>
        <begin position="1"/>
        <end position="12"/>
    </location>
</feature>
<evidence type="ECO:0000256" key="3">
    <source>
        <dbReference type="SAM" id="Phobius"/>
    </source>
</evidence>
<dbReference type="GO" id="GO:0005886">
    <property type="term" value="C:plasma membrane"/>
    <property type="evidence" value="ECO:0007669"/>
    <property type="project" value="TreeGrafter"/>
</dbReference>
<evidence type="ECO:0000313" key="5">
    <source>
        <dbReference type="Proteomes" id="UP000261704"/>
    </source>
</evidence>
<proteinExistence type="predicted"/>
<organism evidence="4 5">
    <name type="scientific">Profundibacter amoris</name>
    <dbReference type="NCBI Taxonomy" id="2171755"/>
    <lineage>
        <taxon>Bacteria</taxon>
        <taxon>Pseudomonadati</taxon>
        <taxon>Pseudomonadota</taxon>
        <taxon>Alphaproteobacteria</taxon>
        <taxon>Rhodobacterales</taxon>
        <taxon>Paracoccaceae</taxon>
        <taxon>Profundibacter</taxon>
    </lineage>
</organism>
<keyword evidence="3" id="KW-0812">Transmembrane</keyword>
<accession>A0A347UDJ3</accession>
<dbReference type="GO" id="GO:0004713">
    <property type="term" value="F:protein tyrosine kinase activity"/>
    <property type="evidence" value="ECO:0007669"/>
    <property type="project" value="TreeGrafter"/>
</dbReference>
<feature type="transmembrane region" description="Helical" evidence="3">
    <location>
        <begin position="491"/>
        <end position="511"/>
    </location>
</feature>
<evidence type="ECO:0000313" key="4">
    <source>
        <dbReference type="EMBL" id="AXX96921.1"/>
    </source>
</evidence>
<feature type="coiled-coil region" evidence="1">
    <location>
        <begin position="324"/>
        <end position="416"/>
    </location>
</feature>
<keyword evidence="5" id="KW-1185">Reference proteome</keyword>
<dbReference type="PANTHER" id="PTHR32309">
    <property type="entry name" value="TYROSINE-PROTEIN KINASE"/>
    <property type="match status" value="1"/>
</dbReference>
<feature type="transmembrane region" description="Helical" evidence="3">
    <location>
        <begin position="156"/>
        <end position="179"/>
    </location>
</feature>
<name>A0A347UDJ3_9RHOB</name>
<dbReference type="Proteomes" id="UP000261704">
    <property type="component" value="Chromosome"/>
</dbReference>
<keyword evidence="3" id="KW-1133">Transmembrane helix</keyword>
<gene>
    <name evidence="4" type="ORF">BAR1_02655</name>
</gene>
<dbReference type="PANTHER" id="PTHR32309:SF13">
    <property type="entry name" value="FERRIC ENTEROBACTIN TRANSPORT PROTEIN FEPE"/>
    <property type="match status" value="1"/>
</dbReference>
<evidence type="ECO:0000256" key="1">
    <source>
        <dbReference type="SAM" id="Coils"/>
    </source>
</evidence>
<keyword evidence="1" id="KW-0175">Coiled coil</keyword>
<feature type="region of interest" description="Disordered" evidence="2">
    <location>
        <begin position="1"/>
        <end position="41"/>
    </location>
</feature>
<dbReference type="SUPFAM" id="SSF57997">
    <property type="entry name" value="Tropomyosin"/>
    <property type="match status" value="1"/>
</dbReference>
<keyword evidence="3" id="KW-0472">Membrane</keyword>
<sequence length="517" mass="57626">MTMKPRAKKYRIRGSGPLNGSSGEKGEAGKGVSGEVSDAREVSVEQEIQEIRKEGLTGRQLRMARRVAQKHGLKATSDFDAVRLLRAKGVDPFQRGNAIIATENNSDGAGGRTQLPQTVPLAKTNLPSTNVDTAGARAKAILEVQRDIARRRRRRLFLLFTRLAFFVLLPTILVGYYFYNIATPMYSTTSQFVIQKADSQGGSKIGSLFGGTGLATSQDSITVQSYLQSRDAMLRLDREYGFKAHFSQDWIDPIQRLDPDATNEQTYRLYKRHVILSYDPTEGIVKMEVIAADPDTSVLYSNALISYAEEQVDHMTSRMRDDQMKGAEDNYSEAKEQLDIAQEKVNSLQETLQIINTEVEVALLTNSIALLEQELLQAELSLEELRSNPRPNPAKLAPLERKVNSLKSKIQEVRGKLVSNSGNDVSVARRTSELRGAEREVETRTMMLEAALQQLENSRVEANRQTRYLSMGVSPVKPDEAAYPRKFENTLLALLIFSGAYLMISLTASILREQVSS</sequence>
<dbReference type="OrthoDB" id="7810642at2"/>